<keyword evidence="2" id="KW-0479">Metal-binding</keyword>
<keyword evidence="6" id="KW-0539">Nucleus</keyword>
<proteinExistence type="predicted"/>
<dbReference type="PROSITE" id="PS50157">
    <property type="entry name" value="ZINC_FINGER_C2H2_2"/>
    <property type="match status" value="9"/>
</dbReference>
<dbReference type="GO" id="GO:0000978">
    <property type="term" value="F:RNA polymerase II cis-regulatory region sequence-specific DNA binding"/>
    <property type="evidence" value="ECO:0007669"/>
    <property type="project" value="TreeGrafter"/>
</dbReference>
<comment type="subcellular location">
    <subcellularLocation>
        <location evidence="1">Nucleus</location>
    </subcellularLocation>
</comment>
<evidence type="ECO:0000256" key="4">
    <source>
        <dbReference type="ARBA" id="ARBA00022771"/>
    </source>
</evidence>
<dbReference type="FunFam" id="3.30.160.60:FF:000733">
    <property type="entry name" value="Zinc finger protein 236 variant"/>
    <property type="match status" value="1"/>
</dbReference>
<dbReference type="SMART" id="SM00355">
    <property type="entry name" value="ZnF_C2H2"/>
    <property type="match status" value="9"/>
</dbReference>
<dbReference type="InterPro" id="IPR036236">
    <property type="entry name" value="Znf_C2H2_sf"/>
</dbReference>
<keyword evidence="4" id="KW-0863">Zinc-finger</keyword>
<evidence type="ECO:0000256" key="5">
    <source>
        <dbReference type="ARBA" id="ARBA00022833"/>
    </source>
</evidence>
<reference evidence="8" key="1">
    <citation type="submission" date="2020-11" db="EMBL/GenBank/DDBJ databases">
        <authorList>
            <person name="Tran Van P."/>
        </authorList>
    </citation>
    <scope>NUCLEOTIDE SEQUENCE</scope>
</reference>
<evidence type="ECO:0000256" key="1">
    <source>
        <dbReference type="ARBA" id="ARBA00004123"/>
    </source>
</evidence>
<dbReference type="GO" id="GO:0008270">
    <property type="term" value="F:zinc ion binding"/>
    <property type="evidence" value="ECO:0007669"/>
    <property type="project" value="UniProtKB-KW"/>
</dbReference>
<dbReference type="AlphaFoldDB" id="A0A7R8WKY0"/>
<dbReference type="Gene3D" id="3.30.160.60">
    <property type="entry name" value="Classic Zinc Finger"/>
    <property type="match status" value="9"/>
</dbReference>
<evidence type="ECO:0000256" key="3">
    <source>
        <dbReference type="ARBA" id="ARBA00022737"/>
    </source>
</evidence>
<evidence type="ECO:0000256" key="7">
    <source>
        <dbReference type="SAM" id="MobiDB-lite"/>
    </source>
</evidence>
<dbReference type="GO" id="GO:0005634">
    <property type="term" value="C:nucleus"/>
    <property type="evidence" value="ECO:0007669"/>
    <property type="project" value="UniProtKB-SubCell"/>
</dbReference>
<dbReference type="OrthoDB" id="9411774at2759"/>
<evidence type="ECO:0000313" key="8">
    <source>
        <dbReference type="EMBL" id="CAD7233675.1"/>
    </source>
</evidence>
<dbReference type="GO" id="GO:0001228">
    <property type="term" value="F:DNA-binding transcription activator activity, RNA polymerase II-specific"/>
    <property type="evidence" value="ECO:0007669"/>
    <property type="project" value="TreeGrafter"/>
</dbReference>
<evidence type="ECO:0000256" key="6">
    <source>
        <dbReference type="ARBA" id="ARBA00023242"/>
    </source>
</evidence>
<dbReference type="PANTHER" id="PTHR24393">
    <property type="entry name" value="ZINC FINGER PROTEIN"/>
    <property type="match status" value="1"/>
</dbReference>
<dbReference type="Pfam" id="PF00096">
    <property type="entry name" value="zf-C2H2"/>
    <property type="match status" value="7"/>
</dbReference>
<dbReference type="EMBL" id="OB666745">
    <property type="protein sequence ID" value="CAD7233675.1"/>
    <property type="molecule type" value="Genomic_DNA"/>
</dbReference>
<dbReference type="PROSITE" id="PS00028">
    <property type="entry name" value="ZINC_FINGER_C2H2_1"/>
    <property type="match status" value="7"/>
</dbReference>
<dbReference type="FunFam" id="3.30.160.60:FF:000624">
    <property type="entry name" value="zinc finger protein 697"/>
    <property type="match status" value="1"/>
</dbReference>
<evidence type="ECO:0000256" key="2">
    <source>
        <dbReference type="ARBA" id="ARBA00022723"/>
    </source>
</evidence>
<protein>
    <submittedName>
        <fullName evidence="8">Uncharacterized protein</fullName>
    </submittedName>
</protein>
<sequence length="533" mass="61577">MKDDLVTHTGSNVRICAISVGRGSRRPAVLGGMKGGCTLGKMNYCPRPFDFDFNRSSVMFAVKVSGKRRTCNFISEFTPERSHISVYYVPSRRMKRGNPKTNKATIHYDYHSVRGDRFKQRWDLKRHERYHTGDTGGRPHSWGWGSKDFTRLGHHAGEKLFKCAYCDERFTQSAHRKDHQNVHFKKEPHKCMYCDRRFTSGSDRNVNQRIHFGGKPYQCLLCPASFIRAVALRVHLKSHKGERPFRCDLCGERNYKNTYVLPDFLNVLYSLSTFPQIQITKNSPHHLMEMAGKNMDIEEPSLETPRSQSETAVKEEAAEATDETETTGHQRNRATERKSQKTKKATVDYNCAVCGKNFKQRSNLKAHERVHSGERPYSCKWCSKSFSQLGSLERHLRLHTGDKPFNCTYCNKSFSSGSHLKVHARTHTKDRPYQCNVCSKRFSQASHLQCHVRIHTGEKPFQCRVCDKGFKSGSQLRVHARTHTKERPRRCHLKRQEMVRSGDKPWSCEWCSKNSASPHELEVHLRTHTGEKP</sequence>
<organism evidence="8">
    <name type="scientific">Cyprideis torosa</name>
    <dbReference type="NCBI Taxonomy" id="163714"/>
    <lineage>
        <taxon>Eukaryota</taxon>
        <taxon>Metazoa</taxon>
        <taxon>Ecdysozoa</taxon>
        <taxon>Arthropoda</taxon>
        <taxon>Crustacea</taxon>
        <taxon>Oligostraca</taxon>
        <taxon>Ostracoda</taxon>
        <taxon>Podocopa</taxon>
        <taxon>Podocopida</taxon>
        <taxon>Cytherocopina</taxon>
        <taxon>Cytheroidea</taxon>
        <taxon>Cytherideidae</taxon>
        <taxon>Cyprideis</taxon>
    </lineage>
</organism>
<dbReference type="SUPFAM" id="SSF57667">
    <property type="entry name" value="beta-beta-alpha zinc fingers"/>
    <property type="match status" value="6"/>
</dbReference>
<keyword evidence="5" id="KW-0862">Zinc</keyword>
<gene>
    <name evidence="8" type="ORF">CTOB1V02_LOCUS11496</name>
</gene>
<dbReference type="FunFam" id="3.30.160.60:FF:000161">
    <property type="entry name" value="Zinc finger protein 366"/>
    <property type="match status" value="1"/>
</dbReference>
<keyword evidence="3" id="KW-0677">Repeat</keyword>
<feature type="region of interest" description="Disordered" evidence="7">
    <location>
        <begin position="300"/>
        <end position="341"/>
    </location>
</feature>
<accession>A0A7R8WKY0</accession>
<dbReference type="InterPro" id="IPR013087">
    <property type="entry name" value="Znf_C2H2_type"/>
</dbReference>
<dbReference type="PANTHER" id="PTHR24393:SF156">
    <property type="entry name" value="ZINC FINGER PROTEIN 271-LIKE"/>
    <property type="match status" value="1"/>
</dbReference>
<dbReference type="FunFam" id="3.30.160.60:FF:000774">
    <property type="entry name" value="Zinc finger protein"/>
    <property type="match status" value="1"/>
</dbReference>
<dbReference type="FunFam" id="3.30.160.60:FF:000870">
    <property type="entry name" value="zinc finger protein 197 isoform X1"/>
    <property type="match status" value="1"/>
</dbReference>
<name>A0A7R8WKY0_9CRUS</name>
<dbReference type="FunFam" id="3.30.160.60:FF:001498">
    <property type="entry name" value="Zinc finger protein 404"/>
    <property type="match status" value="1"/>
</dbReference>